<dbReference type="RefSeq" id="WP_251521698.1">
    <property type="nucleotide sequence ID" value="NZ_CP128355.1"/>
</dbReference>
<feature type="transmembrane region" description="Helical" evidence="1">
    <location>
        <begin position="47"/>
        <end position="64"/>
    </location>
</feature>
<organism evidence="2 3">
    <name type="scientific">Staphylococcus hsinchuensis</name>
    <dbReference type="NCBI Taxonomy" id="3051183"/>
    <lineage>
        <taxon>Bacteria</taxon>
        <taxon>Bacillati</taxon>
        <taxon>Bacillota</taxon>
        <taxon>Bacilli</taxon>
        <taxon>Bacillales</taxon>
        <taxon>Staphylococcaceae</taxon>
        <taxon>Staphylococcus</taxon>
    </lineage>
</organism>
<accession>A0ABZ3EE58</accession>
<proteinExistence type="predicted"/>
<dbReference type="EMBL" id="CP128355">
    <property type="protein sequence ID" value="XAF71115.1"/>
    <property type="molecule type" value="Genomic_DNA"/>
</dbReference>
<feature type="transmembrane region" description="Helical" evidence="1">
    <location>
        <begin position="254"/>
        <end position="274"/>
    </location>
</feature>
<keyword evidence="1" id="KW-1133">Transmembrane helix</keyword>
<feature type="transmembrane region" description="Helical" evidence="1">
    <location>
        <begin position="76"/>
        <end position="93"/>
    </location>
</feature>
<feature type="transmembrane region" description="Helical" evidence="1">
    <location>
        <begin position="224"/>
        <end position="242"/>
    </location>
</feature>
<keyword evidence="1" id="KW-0472">Membrane</keyword>
<name>A0ABZ3EE58_9STAP</name>
<dbReference type="Proteomes" id="UP001436297">
    <property type="component" value="Chromosome"/>
</dbReference>
<feature type="transmembrane region" description="Helical" evidence="1">
    <location>
        <begin position="289"/>
        <end position="308"/>
    </location>
</feature>
<keyword evidence="3" id="KW-1185">Reference proteome</keyword>
<evidence type="ECO:0000313" key="2">
    <source>
        <dbReference type="EMBL" id="XAF71115.1"/>
    </source>
</evidence>
<gene>
    <name evidence="2" type="ORF">QQM35_03085</name>
</gene>
<dbReference type="PANTHER" id="PTHR36840:SF1">
    <property type="entry name" value="BLL5714 PROTEIN"/>
    <property type="match status" value="1"/>
</dbReference>
<evidence type="ECO:0000313" key="3">
    <source>
        <dbReference type="Proteomes" id="UP001436297"/>
    </source>
</evidence>
<feature type="transmembrane region" description="Helical" evidence="1">
    <location>
        <begin position="192"/>
        <end position="212"/>
    </location>
</feature>
<dbReference type="InterPro" id="IPR010640">
    <property type="entry name" value="Low_temperature_requirement_A"/>
</dbReference>
<dbReference type="Pfam" id="PF06772">
    <property type="entry name" value="LtrA"/>
    <property type="match status" value="1"/>
</dbReference>
<evidence type="ECO:0000256" key="1">
    <source>
        <dbReference type="SAM" id="Phobius"/>
    </source>
</evidence>
<feature type="transmembrane region" description="Helical" evidence="1">
    <location>
        <begin position="137"/>
        <end position="155"/>
    </location>
</feature>
<protein>
    <submittedName>
        <fullName evidence="2">Low temperature requirement protein A</fullName>
    </submittedName>
</protein>
<keyword evidence="1" id="KW-0812">Transmembrane</keyword>
<feature type="transmembrane region" description="Helical" evidence="1">
    <location>
        <begin position="9"/>
        <end position="27"/>
    </location>
</feature>
<dbReference type="PANTHER" id="PTHR36840">
    <property type="entry name" value="BLL5714 PROTEIN"/>
    <property type="match status" value="1"/>
</dbReference>
<sequence>MERIDKKDVSMTELFFDLIFVYVLSTINQTVESISDNLMAYEDLGKSFMLFLVFFSIWIYRTLLVNRFFNKKWYQYLFVFIDMYLIIILSKAINAEFQQTFKPFVIMSTIIYLSIVIQYYMNHFLDNKDVEGKLVKTYTTGLILTIIISIISLFLPAPINFWVYFVGILIVATFPLYFYKISHRNPVFFNHLTERLSLLVILIFGEGLVLLIQNIKLTDLDIKYVFSFIFITILFIFYTYHYKMTDKNTTSQTGFLTIYLHLLLIFSLDTLFLLMNKFLSHEEVHSTEIYGFIIFFIIFIIGAIINIYTHLERE</sequence>
<feature type="transmembrane region" description="Helical" evidence="1">
    <location>
        <begin position="105"/>
        <end position="125"/>
    </location>
</feature>
<feature type="transmembrane region" description="Helical" evidence="1">
    <location>
        <begin position="161"/>
        <end position="180"/>
    </location>
</feature>
<reference evidence="2 3" key="1">
    <citation type="journal article" date="2024" name="Pathogens">
        <title>Staphylococcus hsinchuensis sp. nov., Isolated from Soymilk.</title>
        <authorList>
            <person name="Wang Y.T."/>
            <person name="Lin Y.C."/>
            <person name="Hsieh Y.H."/>
            <person name="Lin Y.T."/>
            <person name="Hamada M."/>
            <person name="Chen C.C."/>
            <person name="Liou J.S."/>
            <person name="Lee A.Y."/>
            <person name="Zhang W.L."/>
            <person name="Chen Y.T."/>
            <person name="Huang C.H."/>
        </authorList>
    </citation>
    <scope>NUCLEOTIDE SEQUENCE [LARGE SCALE GENOMIC DNA]</scope>
    <source>
        <strain evidence="2 3">H164</strain>
    </source>
</reference>